<keyword evidence="1" id="KW-1133">Transmembrane helix</keyword>
<accession>A0A0K2VCQ3</accession>
<proteinExistence type="predicted"/>
<protein>
    <submittedName>
        <fullName evidence="2">Uncharacterized protein</fullName>
    </submittedName>
</protein>
<keyword evidence="1" id="KW-0472">Membrane</keyword>
<feature type="transmembrane region" description="Helical" evidence="1">
    <location>
        <begin position="12"/>
        <end position="31"/>
    </location>
</feature>
<dbReference type="EMBL" id="HACA01030724">
    <property type="protein sequence ID" value="CDW48085.1"/>
    <property type="molecule type" value="Transcribed_RNA"/>
</dbReference>
<reference evidence="2" key="1">
    <citation type="submission" date="2014-05" db="EMBL/GenBank/DDBJ databases">
        <authorList>
            <person name="Chronopoulou M."/>
        </authorList>
    </citation>
    <scope>NUCLEOTIDE SEQUENCE</scope>
    <source>
        <tissue evidence="2">Whole organism</tissue>
    </source>
</reference>
<keyword evidence="1" id="KW-0812">Transmembrane</keyword>
<dbReference type="AlphaFoldDB" id="A0A0K2VCQ3"/>
<organism evidence="2">
    <name type="scientific">Lepeophtheirus salmonis</name>
    <name type="common">Salmon louse</name>
    <name type="synonym">Caligus salmonis</name>
    <dbReference type="NCBI Taxonomy" id="72036"/>
    <lineage>
        <taxon>Eukaryota</taxon>
        <taxon>Metazoa</taxon>
        <taxon>Ecdysozoa</taxon>
        <taxon>Arthropoda</taxon>
        <taxon>Crustacea</taxon>
        <taxon>Multicrustacea</taxon>
        <taxon>Hexanauplia</taxon>
        <taxon>Copepoda</taxon>
        <taxon>Siphonostomatoida</taxon>
        <taxon>Caligidae</taxon>
        <taxon>Lepeophtheirus</taxon>
    </lineage>
</organism>
<evidence type="ECO:0000313" key="2">
    <source>
        <dbReference type="EMBL" id="CDW48085.1"/>
    </source>
</evidence>
<name>A0A0K2VCQ3_LEPSM</name>
<sequence>MKKIHPRTVFPYYYFFCQLSFFITKMTSLLISHSHNANSHTHAKND</sequence>
<evidence type="ECO:0000256" key="1">
    <source>
        <dbReference type="SAM" id="Phobius"/>
    </source>
</evidence>